<comment type="caution">
    <text evidence="1">The sequence shown here is derived from an EMBL/GenBank/DDBJ whole genome shotgun (WGS) entry which is preliminary data.</text>
</comment>
<dbReference type="OrthoDB" id="4432909at2759"/>
<accession>A0A2T5LWG7</accession>
<dbReference type="RefSeq" id="XP_040752009.1">
    <property type="nucleotide sequence ID" value="XM_040899924.1"/>
</dbReference>
<reference evidence="1 2" key="1">
    <citation type="journal article" date="2018" name="Proc. Natl. Acad. Sci. U.S.A.">
        <title>Linking secondary metabolites to gene clusters through genome sequencing of six diverse Aspergillus species.</title>
        <authorList>
            <person name="Kaerboelling I."/>
            <person name="Vesth T.C."/>
            <person name="Frisvad J.C."/>
            <person name="Nybo J.L."/>
            <person name="Theobald S."/>
            <person name="Kuo A."/>
            <person name="Bowyer P."/>
            <person name="Matsuda Y."/>
            <person name="Mondo S."/>
            <person name="Lyhne E.K."/>
            <person name="Kogle M.E."/>
            <person name="Clum A."/>
            <person name="Lipzen A."/>
            <person name="Salamov A."/>
            <person name="Ngan C.Y."/>
            <person name="Daum C."/>
            <person name="Chiniquy J."/>
            <person name="Barry K."/>
            <person name="LaButti K."/>
            <person name="Haridas S."/>
            <person name="Simmons B.A."/>
            <person name="Magnuson J.K."/>
            <person name="Mortensen U.H."/>
            <person name="Larsen T.O."/>
            <person name="Grigoriev I.V."/>
            <person name="Baker S.E."/>
            <person name="Andersen M.R."/>
        </authorList>
    </citation>
    <scope>NUCLEOTIDE SEQUENCE [LARGE SCALE GENOMIC DNA]</scope>
    <source>
        <strain evidence="1 2">IBT 24754</strain>
    </source>
</reference>
<proteinExistence type="predicted"/>
<dbReference type="Gene3D" id="3.30.559.10">
    <property type="entry name" value="Chloramphenicol acetyltransferase-like domain"/>
    <property type="match status" value="1"/>
</dbReference>
<name>A0A2T5LWG7_9EURO</name>
<evidence type="ECO:0008006" key="3">
    <source>
        <dbReference type="Google" id="ProtNLM"/>
    </source>
</evidence>
<evidence type="ECO:0000313" key="2">
    <source>
        <dbReference type="Proteomes" id="UP000244073"/>
    </source>
</evidence>
<sequence>MAHSPKKDQLLGESTPWFVLGFLPDSRVNAMLHQRDRVIDNHQGEDLSFWQSKEIDQCLGDFIPDLDQQRTGFPHPRSQGIQHLFNFHPSLKDLLTPPVFSLKAIRLQDACLLGFLVQHTLCDAYGRFILPGQREICKDETYAPARLAKLQLNVTQVGWRSFLSAGIRQFWGPSRSVERTLLIPNEKLNILQEECIKAGVKVTTQDLMMACIYQASTAGPSCKQLGKESHGFPPFSFVMTIRRQIAGDSELHNPFVVVAVPAPKITPSSEISTIISLATHIRSTVVNARSLECLNPLVNQYRDARGKPLILSSPVPVTWVSSWTHLPWYDLELQTGKQATARPEYMQGFLRSSGVLNNLGQRVENLLFTWKDPRKGIWIYGNVEEELGRLQRRRAGHDMQVVFLSFVFCFIVSGMLPE</sequence>
<dbReference type="Proteomes" id="UP000244073">
    <property type="component" value="Unassembled WGS sequence"/>
</dbReference>
<evidence type="ECO:0000313" key="1">
    <source>
        <dbReference type="EMBL" id="PTU20617.1"/>
    </source>
</evidence>
<dbReference type="VEuPathDB" id="FungiDB:P175DRAFT_0531957"/>
<dbReference type="InterPro" id="IPR023213">
    <property type="entry name" value="CAT-like_dom_sf"/>
</dbReference>
<dbReference type="GeneID" id="63816806"/>
<protein>
    <recommendedName>
        <fullName evidence="3">Condensation domain-containing protein</fullName>
    </recommendedName>
</protein>
<gene>
    <name evidence="1" type="ORF">P175DRAFT_0531957</name>
</gene>
<dbReference type="EMBL" id="MSFN02000004">
    <property type="protein sequence ID" value="PTU20617.1"/>
    <property type="molecule type" value="Genomic_DNA"/>
</dbReference>
<dbReference type="AlphaFoldDB" id="A0A2T5LWG7"/>
<organism evidence="1 2">
    <name type="scientific">Aspergillus ochraceoroseus IBT 24754</name>
    <dbReference type="NCBI Taxonomy" id="1392256"/>
    <lineage>
        <taxon>Eukaryota</taxon>
        <taxon>Fungi</taxon>
        <taxon>Dikarya</taxon>
        <taxon>Ascomycota</taxon>
        <taxon>Pezizomycotina</taxon>
        <taxon>Eurotiomycetes</taxon>
        <taxon>Eurotiomycetidae</taxon>
        <taxon>Eurotiales</taxon>
        <taxon>Aspergillaceae</taxon>
        <taxon>Aspergillus</taxon>
        <taxon>Aspergillus subgen. Nidulantes</taxon>
    </lineage>
</organism>